<comment type="subcellular location">
    <subcellularLocation>
        <location evidence="1">Cell membrane</location>
        <topology evidence="1">Multi-pass membrane protein</topology>
    </subcellularLocation>
</comment>
<dbReference type="InterPro" id="IPR051410">
    <property type="entry name" value="Ferric/Cupric_Reductase"/>
</dbReference>
<keyword evidence="11 14" id="KW-0472">Membrane</keyword>
<evidence type="ECO:0000259" key="15">
    <source>
        <dbReference type="PROSITE" id="PS51384"/>
    </source>
</evidence>
<dbReference type="EMBL" id="ML739174">
    <property type="protein sequence ID" value="KAE8351369.1"/>
    <property type="molecule type" value="Genomic_DNA"/>
</dbReference>
<reference evidence="17" key="1">
    <citation type="submission" date="2019-04" db="EMBL/GenBank/DDBJ databases">
        <title>Friends and foes A comparative genomics studyof 23 Aspergillus species from section Flavi.</title>
        <authorList>
            <consortium name="DOE Joint Genome Institute"/>
            <person name="Kjaerbolling I."/>
            <person name="Vesth T."/>
            <person name="Frisvad J.C."/>
            <person name="Nybo J.L."/>
            <person name="Theobald S."/>
            <person name="Kildgaard S."/>
            <person name="Isbrandt T."/>
            <person name="Kuo A."/>
            <person name="Sato A."/>
            <person name="Lyhne E.K."/>
            <person name="Kogle M.E."/>
            <person name="Wiebenga A."/>
            <person name="Kun R.S."/>
            <person name="Lubbers R.J."/>
            <person name="Makela M.R."/>
            <person name="Barry K."/>
            <person name="Chovatia M."/>
            <person name="Clum A."/>
            <person name="Daum C."/>
            <person name="Haridas S."/>
            <person name="He G."/>
            <person name="LaButti K."/>
            <person name="Lipzen A."/>
            <person name="Mondo S."/>
            <person name="Riley R."/>
            <person name="Salamov A."/>
            <person name="Simmons B.A."/>
            <person name="Magnuson J.K."/>
            <person name="Henrissat B."/>
            <person name="Mortensen U.H."/>
            <person name="Larsen T.O."/>
            <person name="Devries R.P."/>
            <person name="Grigoriev I.V."/>
            <person name="Machida M."/>
            <person name="Baker S.E."/>
            <person name="Andersen M.R."/>
        </authorList>
    </citation>
    <scope>NUCLEOTIDE SEQUENCE [LARGE SCALE GENOMIC DNA]</scope>
    <source>
        <strain evidence="17">CBS 553.77</strain>
    </source>
</reference>
<keyword evidence="4" id="KW-0813">Transport</keyword>
<accession>A0A5N6Z3U5</accession>
<evidence type="ECO:0000256" key="12">
    <source>
        <dbReference type="ARBA" id="ARBA00023180"/>
    </source>
</evidence>
<dbReference type="SUPFAM" id="SSF63380">
    <property type="entry name" value="Riboflavin synthase domain-like"/>
    <property type="match status" value="1"/>
</dbReference>
<feature type="transmembrane region" description="Helical" evidence="14">
    <location>
        <begin position="101"/>
        <end position="125"/>
    </location>
</feature>
<proteinExistence type="inferred from homology"/>
<dbReference type="InterPro" id="IPR039261">
    <property type="entry name" value="FNR_nucleotide-bd"/>
</dbReference>
<dbReference type="Pfam" id="PF08022">
    <property type="entry name" value="FAD_binding_8"/>
    <property type="match status" value="1"/>
</dbReference>
<evidence type="ECO:0000256" key="13">
    <source>
        <dbReference type="ARBA" id="ARBA00048483"/>
    </source>
</evidence>
<dbReference type="EC" id="1.16.1.9" evidence="3"/>
<dbReference type="GO" id="GO:0006826">
    <property type="term" value="P:iron ion transport"/>
    <property type="evidence" value="ECO:0007669"/>
    <property type="project" value="UniProtKB-ARBA"/>
</dbReference>
<dbReference type="GO" id="GO:0005886">
    <property type="term" value="C:plasma membrane"/>
    <property type="evidence" value="ECO:0007669"/>
    <property type="project" value="UniProtKB-SubCell"/>
</dbReference>
<evidence type="ECO:0000256" key="7">
    <source>
        <dbReference type="ARBA" id="ARBA00022982"/>
    </source>
</evidence>
<dbReference type="PANTHER" id="PTHR32361:SF9">
    <property type="entry name" value="FERRIC REDUCTASE TRANSMEMBRANE COMPONENT 3-RELATED"/>
    <property type="match status" value="1"/>
</dbReference>
<dbReference type="GO" id="GO:0015677">
    <property type="term" value="P:copper ion import"/>
    <property type="evidence" value="ECO:0007669"/>
    <property type="project" value="TreeGrafter"/>
</dbReference>
<dbReference type="Proteomes" id="UP000327118">
    <property type="component" value="Unassembled WGS sequence"/>
</dbReference>
<protein>
    <recommendedName>
        <fullName evidence="3">ferric-chelate reductase (NADPH)</fullName>
        <ecNumber evidence="3">1.16.1.9</ecNumber>
    </recommendedName>
</protein>
<feature type="transmembrane region" description="Helical" evidence="14">
    <location>
        <begin position="422"/>
        <end position="442"/>
    </location>
</feature>
<evidence type="ECO:0000313" key="16">
    <source>
        <dbReference type="EMBL" id="KAE8351369.1"/>
    </source>
</evidence>
<feature type="transmembrane region" description="Helical" evidence="14">
    <location>
        <begin position="178"/>
        <end position="198"/>
    </location>
</feature>
<feature type="transmembrane region" description="Helical" evidence="14">
    <location>
        <begin position="29"/>
        <end position="47"/>
    </location>
</feature>
<keyword evidence="17" id="KW-1185">Reference proteome</keyword>
<dbReference type="InterPro" id="IPR013121">
    <property type="entry name" value="Fe_red_NAD-bd_6"/>
</dbReference>
<dbReference type="PROSITE" id="PS51384">
    <property type="entry name" value="FAD_FR"/>
    <property type="match status" value="1"/>
</dbReference>
<evidence type="ECO:0000256" key="9">
    <source>
        <dbReference type="ARBA" id="ARBA00023002"/>
    </source>
</evidence>
<feature type="transmembrane region" description="Helical" evidence="14">
    <location>
        <begin position="242"/>
        <end position="262"/>
    </location>
</feature>
<dbReference type="AlphaFoldDB" id="A0A5N6Z3U5"/>
<feature type="domain" description="FAD-binding FR-type" evidence="15">
    <location>
        <begin position="304"/>
        <end position="416"/>
    </location>
</feature>
<dbReference type="InterPro" id="IPR017927">
    <property type="entry name" value="FAD-bd_FR_type"/>
</dbReference>
<evidence type="ECO:0000256" key="3">
    <source>
        <dbReference type="ARBA" id="ARBA00012668"/>
    </source>
</evidence>
<dbReference type="GO" id="GO:0006879">
    <property type="term" value="P:intracellular iron ion homeostasis"/>
    <property type="evidence" value="ECO:0007669"/>
    <property type="project" value="TreeGrafter"/>
</dbReference>
<dbReference type="GO" id="GO:0052851">
    <property type="term" value="F:ferric-chelate reductase (NADPH) activity"/>
    <property type="evidence" value="ECO:0007669"/>
    <property type="project" value="UniProtKB-EC"/>
</dbReference>
<gene>
    <name evidence="16" type="ORF">BDV28DRAFT_137243</name>
</gene>
<dbReference type="InterPro" id="IPR013112">
    <property type="entry name" value="FAD-bd_8"/>
</dbReference>
<organism evidence="16 17">
    <name type="scientific">Aspergillus coremiiformis</name>
    <dbReference type="NCBI Taxonomy" id="138285"/>
    <lineage>
        <taxon>Eukaryota</taxon>
        <taxon>Fungi</taxon>
        <taxon>Dikarya</taxon>
        <taxon>Ascomycota</taxon>
        <taxon>Pezizomycotina</taxon>
        <taxon>Eurotiomycetes</taxon>
        <taxon>Eurotiomycetidae</taxon>
        <taxon>Eurotiales</taxon>
        <taxon>Aspergillaceae</taxon>
        <taxon>Aspergillus</taxon>
        <taxon>Aspergillus subgen. Circumdati</taxon>
    </lineage>
</organism>
<comment type="similarity">
    <text evidence="2">Belongs to the ferric reductase (FRE) family.</text>
</comment>
<dbReference type="Pfam" id="PF08030">
    <property type="entry name" value="NAD_binding_6"/>
    <property type="match status" value="1"/>
</dbReference>
<evidence type="ECO:0000256" key="1">
    <source>
        <dbReference type="ARBA" id="ARBA00004651"/>
    </source>
</evidence>
<keyword evidence="9" id="KW-0560">Oxidoreductase</keyword>
<evidence type="ECO:0000256" key="10">
    <source>
        <dbReference type="ARBA" id="ARBA00023065"/>
    </source>
</evidence>
<evidence type="ECO:0000256" key="8">
    <source>
        <dbReference type="ARBA" id="ARBA00022989"/>
    </source>
</evidence>
<dbReference type="SFLD" id="SFLDS00052">
    <property type="entry name" value="Ferric_Reductase_Domain"/>
    <property type="match status" value="1"/>
</dbReference>
<comment type="catalytic activity">
    <reaction evidence="13">
        <text>2 a Fe(II)-siderophore + NADP(+) + H(+) = 2 a Fe(III)-siderophore + NADPH</text>
        <dbReference type="Rhea" id="RHEA:28795"/>
        <dbReference type="Rhea" id="RHEA-COMP:11342"/>
        <dbReference type="Rhea" id="RHEA-COMP:11344"/>
        <dbReference type="ChEBI" id="CHEBI:15378"/>
        <dbReference type="ChEBI" id="CHEBI:29033"/>
        <dbReference type="ChEBI" id="CHEBI:29034"/>
        <dbReference type="ChEBI" id="CHEBI:57783"/>
        <dbReference type="ChEBI" id="CHEBI:58349"/>
        <dbReference type="EC" id="1.16.1.9"/>
    </reaction>
</comment>
<evidence type="ECO:0000256" key="2">
    <source>
        <dbReference type="ARBA" id="ARBA00006278"/>
    </source>
</evidence>
<feature type="transmembrane region" description="Helical" evidence="14">
    <location>
        <begin position="145"/>
        <end position="166"/>
    </location>
</feature>
<sequence>MSMSGMNMGPMGHMSMGDGVPGLFYLQNMYWAVVGSAIAAGTVVNIFNQFLAFQRIRDSTLTPSKPKSLFFNTCATLTAITREASYATLSPWSVGGRTFHFAPLGPVAIILANLVVVLVFCFYKLDTTDQWKWEDVGYRTGFVAIAQLPLIFLLAGRQNIIGLLVGMSYERLNWFHRWISRTLWLTVTIHMGFWFRSWGRYDYITYQLKNDPLSKRGFAAWCILTFIVLTSMAPVRRLSYEIFLLQHLVTFVGFIAAVWLHAPAEVKVWVWIPIGLLVFDRVARYAWATYANLSIFHRSTPGTKYALWANRASFTPLPGNVTHITIDSPGIRWNPGQHVFLTCHSIVPLQSHPFTITSIPEDNKMEFLVRAEKGGTRRFFHYASKQHHFLGSGNTTPVKPVRTVFIDGPYGRMRALQQFDSVVLLAGGMGVTFIIPCLRDIVSRWKMECLRHQESSKKSTRLAATKHIRFVWVIKSRAQLSWFETQLQSVLSDVEECRRVQPDLIREIDLSIYVTCDDKLESQPQQSQVLCSQVQPESTIVGTRQITNPIEPVDTTDEKGSKKNGVSIHSISKTSSADSTPQNGCLPAGGCCCKTAIEDEDNNSIAEHQCSCSGHAPTSQIAQPEPEKTTAKAAPAKVHKLPVFSGRPQPRTIIRKVLEKAEGESAVVVCGPQGLSDDVRRSVVFLSDERAVHKGTGAQGIYLHVEKFGW</sequence>
<evidence type="ECO:0000256" key="4">
    <source>
        <dbReference type="ARBA" id="ARBA00022448"/>
    </source>
</evidence>
<feature type="transmembrane region" description="Helical" evidence="14">
    <location>
        <begin position="218"/>
        <end position="235"/>
    </location>
</feature>
<dbReference type="OrthoDB" id="3944240at2759"/>
<keyword evidence="12" id="KW-0325">Glycoprotein</keyword>
<dbReference type="InterPro" id="IPR013130">
    <property type="entry name" value="Fe3_Rdtase_TM_dom"/>
</dbReference>
<dbReference type="Gene3D" id="2.40.30.10">
    <property type="entry name" value="Translation factors"/>
    <property type="match status" value="1"/>
</dbReference>
<keyword evidence="7" id="KW-0249">Electron transport</keyword>
<keyword evidence="10" id="KW-0406">Ion transport</keyword>
<feature type="transmembrane region" description="Helical" evidence="14">
    <location>
        <begin position="268"/>
        <end position="287"/>
    </location>
</feature>
<dbReference type="InterPro" id="IPR017938">
    <property type="entry name" value="Riboflavin_synthase-like_b-brl"/>
</dbReference>
<dbReference type="SUPFAM" id="SSF52343">
    <property type="entry name" value="Ferredoxin reductase-like, C-terminal NADP-linked domain"/>
    <property type="match status" value="1"/>
</dbReference>
<keyword evidence="8 14" id="KW-1133">Transmembrane helix</keyword>
<evidence type="ECO:0000256" key="14">
    <source>
        <dbReference type="SAM" id="Phobius"/>
    </source>
</evidence>
<evidence type="ECO:0000256" key="6">
    <source>
        <dbReference type="ARBA" id="ARBA00022692"/>
    </source>
</evidence>
<dbReference type="Pfam" id="PF01794">
    <property type="entry name" value="Ferric_reduct"/>
    <property type="match status" value="1"/>
</dbReference>
<keyword evidence="5" id="KW-1003">Cell membrane</keyword>
<dbReference type="Gene3D" id="3.40.50.80">
    <property type="entry name" value="Nucleotide-binding domain of ferredoxin-NADP reductase (FNR) module"/>
    <property type="match status" value="1"/>
</dbReference>
<evidence type="ECO:0000256" key="11">
    <source>
        <dbReference type="ARBA" id="ARBA00023136"/>
    </source>
</evidence>
<dbReference type="PANTHER" id="PTHR32361">
    <property type="entry name" value="FERRIC/CUPRIC REDUCTASE TRANSMEMBRANE COMPONENT"/>
    <property type="match status" value="1"/>
</dbReference>
<keyword evidence="6 14" id="KW-0812">Transmembrane</keyword>
<evidence type="ECO:0000313" key="17">
    <source>
        <dbReference type="Proteomes" id="UP000327118"/>
    </source>
</evidence>
<dbReference type="SFLD" id="SFLDG01168">
    <property type="entry name" value="Ferric_reductase_subgroup_(FRE"/>
    <property type="match status" value="1"/>
</dbReference>
<dbReference type="CDD" id="cd06186">
    <property type="entry name" value="NOX_Duox_like_FAD_NADP"/>
    <property type="match status" value="1"/>
</dbReference>
<name>A0A5N6Z3U5_9EURO</name>
<evidence type="ECO:0000256" key="5">
    <source>
        <dbReference type="ARBA" id="ARBA00022475"/>
    </source>
</evidence>